<reference evidence="3" key="1">
    <citation type="journal article" date="2020" name="Stud. Mycol.">
        <title>101 Dothideomycetes genomes: a test case for predicting lifestyles and emergence of pathogens.</title>
        <authorList>
            <person name="Haridas S."/>
            <person name="Albert R."/>
            <person name="Binder M."/>
            <person name="Bloem J."/>
            <person name="Labutti K."/>
            <person name="Salamov A."/>
            <person name="Andreopoulos B."/>
            <person name="Baker S."/>
            <person name="Barry K."/>
            <person name="Bills G."/>
            <person name="Bluhm B."/>
            <person name="Cannon C."/>
            <person name="Castanera R."/>
            <person name="Culley D."/>
            <person name="Daum C."/>
            <person name="Ezra D."/>
            <person name="Gonzalez J."/>
            <person name="Henrissat B."/>
            <person name="Kuo A."/>
            <person name="Liang C."/>
            <person name="Lipzen A."/>
            <person name="Lutzoni F."/>
            <person name="Magnuson J."/>
            <person name="Mondo S."/>
            <person name="Nolan M."/>
            <person name="Ohm R."/>
            <person name="Pangilinan J."/>
            <person name="Park H.-J."/>
            <person name="Ramirez L."/>
            <person name="Alfaro M."/>
            <person name="Sun H."/>
            <person name="Tritt A."/>
            <person name="Yoshinaga Y."/>
            <person name="Zwiers L.-H."/>
            <person name="Turgeon B."/>
            <person name="Goodwin S."/>
            <person name="Spatafora J."/>
            <person name="Crous P."/>
            <person name="Grigoriev I."/>
        </authorList>
    </citation>
    <scope>NUCLEOTIDE SEQUENCE</scope>
    <source>
        <strain evidence="3">ATCC 16933</strain>
    </source>
</reference>
<keyword evidence="3" id="KW-0808">Transferase</keyword>
<evidence type="ECO:0000259" key="2">
    <source>
        <dbReference type="Pfam" id="PF01636"/>
    </source>
</evidence>
<dbReference type="GO" id="GO:0016301">
    <property type="term" value="F:kinase activity"/>
    <property type="evidence" value="ECO:0007669"/>
    <property type="project" value="UniProtKB-KW"/>
</dbReference>
<dbReference type="InterPro" id="IPR051678">
    <property type="entry name" value="AGP_Transferase"/>
</dbReference>
<dbReference type="CDD" id="cd05120">
    <property type="entry name" value="APH_ChoK_like"/>
    <property type="match status" value="1"/>
</dbReference>
<gene>
    <name evidence="3" type="ORF">BDY21DRAFT_278664</name>
</gene>
<dbReference type="PANTHER" id="PTHR21310">
    <property type="entry name" value="AMINOGLYCOSIDE PHOSPHOTRANSFERASE-RELATED-RELATED"/>
    <property type="match status" value="1"/>
</dbReference>
<dbReference type="OrthoDB" id="4177236at2759"/>
<evidence type="ECO:0000313" key="4">
    <source>
        <dbReference type="Proteomes" id="UP000799766"/>
    </source>
</evidence>
<dbReference type="InterPro" id="IPR011009">
    <property type="entry name" value="Kinase-like_dom_sf"/>
</dbReference>
<dbReference type="Proteomes" id="UP000799766">
    <property type="component" value="Unassembled WGS sequence"/>
</dbReference>
<feature type="domain" description="Aminoglycoside phosphotransferase" evidence="2">
    <location>
        <begin position="143"/>
        <end position="347"/>
    </location>
</feature>
<keyword evidence="3" id="KW-0418">Kinase</keyword>
<evidence type="ECO:0000313" key="3">
    <source>
        <dbReference type="EMBL" id="KAF2461274.1"/>
    </source>
</evidence>
<dbReference type="Gene3D" id="3.90.1200.10">
    <property type="match status" value="1"/>
</dbReference>
<dbReference type="SUPFAM" id="SSF56112">
    <property type="entry name" value="Protein kinase-like (PK-like)"/>
    <property type="match status" value="1"/>
</dbReference>
<feature type="region of interest" description="Disordered" evidence="1">
    <location>
        <begin position="61"/>
        <end position="80"/>
    </location>
</feature>
<dbReference type="Pfam" id="PF01636">
    <property type="entry name" value="APH"/>
    <property type="match status" value="1"/>
</dbReference>
<keyword evidence="4" id="KW-1185">Reference proteome</keyword>
<accession>A0A6A6PBC5</accession>
<organism evidence="3 4">
    <name type="scientific">Lineolata rhizophorae</name>
    <dbReference type="NCBI Taxonomy" id="578093"/>
    <lineage>
        <taxon>Eukaryota</taxon>
        <taxon>Fungi</taxon>
        <taxon>Dikarya</taxon>
        <taxon>Ascomycota</taxon>
        <taxon>Pezizomycotina</taxon>
        <taxon>Dothideomycetes</taxon>
        <taxon>Dothideomycetes incertae sedis</taxon>
        <taxon>Lineolatales</taxon>
        <taxon>Lineolataceae</taxon>
        <taxon>Lineolata</taxon>
    </lineage>
</organism>
<dbReference type="InterPro" id="IPR002575">
    <property type="entry name" value="Aminoglycoside_PTrfase"/>
</dbReference>
<evidence type="ECO:0000256" key="1">
    <source>
        <dbReference type="SAM" id="MobiDB-lite"/>
    </source>
</evidence>
<protein>
    <submittedName>
        <fullName evidence="3">Kinase-like domain-containing protein</fullName>
    </submittedName>
</protein>
<name>A0A6A6PBC5_9PEZI</name>
<dbReference type="PANTHER" id="PTHR21310:SF15">
    <property type="entry name" value="AMINOGLYCOSIDE PHOSPHOTRANSFERASE DOMAIN-CONTAINING PROTEIN"/>
    <property type="match status" value="1"/>
</dbReference>
<sequence>MDHPKDLTPASKPSRNRVTKASCNTVAARWNLKILRALESTLKKDPEADIARLLPSTYSGQLQSLKSPETKPKPSFPSNDIRSRLDATAQSAIIFDLSSELEDLRSGRDLSEALVDSLAEGEVLYESAWAASVMVFRISENIVVKVTDEASAMTEHRTLSYLRERLPDFPAPRPHGVVRLDTYFLLFSTFIQGVDLEKVWPQLDEGQKLAVSSQLDSLFSQLRALPFPDDTPLGGIQGDGCKDCRRGVRVSSEAIMDVGQFEDFIFAGLNAASSLYADFLRSLMPLSSVCVFTHGDLRPANIIVDTGDDGTWKVVAVIDWESSGFYPEYWECVKMTNNLTPRDQFDWYRYLPKSLAPHRYAIQWLVDRLRDRSMVNS</sequence>
<feature type="region of interest" description="Disordered" evidence="1">
    <location>
        <begin position="1"/>
        <end position="20"/>
    </location>
</feature>
<dbReference type="AlphaFoldDB" id="A0A6A6PBC5"/>
<dbReference type="EMBL" id="MU001671">
    <property type="protein sequence ID" value="KAF2461274.1"/>
    <property type="molecule type" value="Genomic_DNA"/>
</dbReference>
<proteinExistence type="predicted"/>